<comment type="similarity">
    <text evidence="2">Belongs to the FAD-dependent glycerol-3-phosphate dehydrogenase family.</text>
</comment>
<dbReference type="AlphaFoldDB" id="Q2K2B8"/>
<evidence type="ECO:0000256" key="3">
    <source>
        <dbReference type="ARBA" id="ARBA00022630"/>
    </source>
</evidence>
<keyword evidence="7" id="KW-0614">Plasmid</keyword>
<evidence type="ECO:0000256" key="2">
    <source>
        <dbReference type="ARBA" id="ARBA00007330"/>
    </source>
</evidence>
<dbReference type="Pfam" id="PF01266">
    <property type="entry name" value="DAO"/>
    <property type="match status" value="1"/>
</dbReference>
<dbReference type="Gene3D" id="3.30.9.10">
    <property type="entry name" value="D-Amino Acid Oxidase, subunit A, domain 2"/>
    <property type="match status" value="1"/>
</dbReference>
<dbReference type="GO" id="GO:0004368">
    <property type="term" value="F:glycerol-3-phosphate dehydrogenase (quinone) activity"/>
    <property type="evidence" value="ECO:0007669"/>
    <property type="project" value="InterPro"/>
</dbReference>
<evidence type="ECO:0000313" key="7">
    <source>
        <dbReference type="EMBL" id="ABC92898.1"/>
    </source>
</evidence>
<gene>
    <name evidence="7" type="ordered locus">RHE_PA00029</name>
</gene>
<proteinExistence type="inferred from homology"/>
<dbReference type="GO" id="GO:0046168">
    <property type="term" value="P:glycerol-3-phosphate catabolic process"/>
    <property type="evidence" value="ECO:0007669"/>
    <property type="project" value="TreeGrafter"/>
</dbReference>
<dbReference type="RefSeq" id="WP_011427333.1">
    <property type="nucleotide sequence ID" value="NC_007762.1"/>
</dbReference>
<keyword evidence="3" id="KW-0285">Flavoprotein</keyword>
<name>Q2K2B8_RHIEC</name>
<dbReference type="PANTHER" id="PTHR11985">
    <property type="entry name" value="GLYCEROL-3-PHOSPHATE DEHYDROGENASE"/>
    <property type="match status" value="1"/>
</dbReference>
<dbReference type="EMBL" id="CP000134">
    <property type="protein sequence ID" value="ABC92898.1"/>
    <property type="molecule type" value="Genomic_DNA"/>
</dbReference>
<keyword evidence="8" id="KW-1185">Reference proteome</keyword>
<geneLocation type="plasmid" evidence="7 8">
    <name>p42a</name>
</geneLocation>
<dbReference type="Proteomes" id="UP000001936">
    <property type="component" value="Plasmid p42a"/>
</dbReference>
<dbReference type="PANTHER" id="PTHR11985:SF15">
    <property type="entry name" value="GLYCEROL-3-PHOSPHATE DEHYDROGENASE, MITOCHONDRIAL"/>
    <property type="match status" value="1"/>
</dbReference>
<dbReference type="KEGG" id="ret:RHE_PA00029"/>
<protein>
    <submittedName>
        <fullName evidence="7">Glycerol-3-phosphate dehydrogenase protein</fullName>
    </submittedName>
</protein>
<accession>Q2K2B8</accession>
<comment type="cofactor">
    <cofactor evidence="1">
        <name>FAD</name>
        <dbReference type="ChEBI" id="CHEBI:57692"/>
    </cofactor>
</comment>
<dbReference type="SUPFAM" id="SSF54373">
    <property type="entry name" value="FAD-linked reductases, C-terminal domain"/>
    <property type="match status" value="1"/>
</dbReference>
<evidence type="ECO:0000256" key="1">
    <source>
        <dbReference type="ARBA" id="ARBA00001974"/>
    </source>
</evidence>
<evidence type="ECO:0000256" key="4">
    <source>
        <dbReference type="ARBA" id="ARBA00022827"/>
    </source>
</evidence>
<evidence type="ECO:0000259" key="6">
    <source>
        <dbReference type="Pfam" id="PF01266"/>
    </source>
</evidence>
<reference evidence="7 8" key="1">
    <citation type="journal article" date="2006" name="Proc. Natl. Acad. Sci. U.S.A.">
        <title>The partitioned Rhizobium etli genome: genetic and metabolic redundancy in seven interacting replicons.</title>
        <authorList>
            <person name="Gonzalez V."/>
            <person name="Santamaria R.I."/>
            <person name="Bustos P."/>
            <person name="Hernandez-Gonzalez I."/>
            <person name="Medrano-Soto A."/>
            <person name="Moreno-Hagelsieb G."/>
            <person name="Janga S.C."/>
            <person name="Ramirez M.A."/>
            <person name="Jimenez-Jacinto V."/>
            <person name="Collado-Vides J."/>
            <person name="Davila G."/>
        </authorList>
    </citation>
    <scope>NUCLEOTIDE SEQUENCE [LARGE SCALE GENOMIC DNA]</scope>
    <source>
        <strain evidence="8">ATCC 51251 / DSM 11541 / JCM 21823 / NBRC 15573 / CFN 42</strain>
    </source>
</reference>
<keyword evidence="5" id="KW-0560">Oxidoreductase</keyword>
<dbReference type="InterPro" id="IPR036188">
    <property type="entry name" value="FAD/NAD-bd_sf"/>
</dbReference>
<dbReference type="HOGENOM" id="CLU_2289330_0_0_5"/>
<evidence type="ECO:0000256" key="5">
    <source>
        <dbReference type="ARBA" id="ARBA00023002"/>
    </source>
</evidence>
<dbReference type="InterPro" id="IPR000447">
    <property type="entry name" value="G3P_DH_FAD-dep"/>
</dbReference>
<feature type="domain" description="FAD dependent oxidoreductase" evidence="6">
    <location>
        <begin position="2"/>
        <end position="98"/>
    </location>
</feature>
<organism evidence="7 8">
    <name type="scientific">Rhizobium etli (strain ATCC 51251 / DSM 11541 / JCM 21823 / NBRC 15573 / CFN 42)</name>
    <dbReference type="NCBI Taxonomy" id="347834"/>
    <lineage>
        <taxon>Bacteria</taxon>
        <taxon>Pseudomonadati</taxon>
        <taxon>Pseudomonadota</taxon>
        <taxon>Alphaproteobacteria</taxon>
        <taxon>Hyphomicrobiales</taxon>
        <taxon>Rhizobiaceae</taxon>
        <taxon>Rhizobium/Agrobacterium group</taxon>
        <taxon>Rhizobium</taxon>
    </lineage>
</organism>
<dbReference type="Gene3D" id="3.50.50.60">
    <property type="entry name" value="FAD/NAD(P)-binding domain"/>
    <property type="match status" value="1"/>
</dbReference>
<keyword evidence="4" id="KW-0274">FAD</keyword>
<evidence type="ECO:0000313" key="8">
    <source>
        <dbReference type="Proteomes" id="UP000001936"/>
    </source>
</evidence>
<dbReference type="InterPro" id="IPR006076">
    <property type="entry name" value="FAD-dep_OxRdtase"/>
</dbReference>
<sequence length="101" mass="11358">MNAAGPWVANVISDVVGLKTNDRIRLVQGSHIVVNRLYDHDRCYIFQNPDGRIFFAIPYEDDFTLVGTTDRDYDAAPENVAASSEEIDYLVQAVSSYLARM</sequence>